<dbReference type="SMART" id="SM00479">
    <property type="entry name" value="EXOIII"/>
    <property type="match status" value="1"/>
</dbReference>
<dbReference type="CDD" id="cd06127">
    <property type="entry name" value="DEDDh"/>
    <property type="match status" value="1"/>
</dbReference>
<keyword evidence="1" id="KW-0540">Nuclease</keyword>
<dbReference type="NCBIfam" id="TIGR00573">
    <property type="entry name" value="dnaq"/>
    <property type="match status" value="1"/>
</dbReference>
<dbReference type="SUPFAM" id="SSF53098">
    <property type="entry name" value="Ribonuclease H-like"/>
    <property type="match status" value="1"/>
</dbReference>
<keyword evidence="5" id="KW-0808">Transferase</keyword>
<protein>
    <submittedName>
        <fullName evidence="5">DNA polymerase III PolC-type</fullName>
        <ecNumber evidence="5">2.7.7.7</ecNumber>
    </submittedName>
</protein>
<dbReference type="AlphaFoldDB" id="A0A6N2THL4"/>
<keyword evidence="3" id="KW-0269">Exonuclease</keyword>
<organism evidence="5">
    <name type="scientific">Schaalia odontolytica</name>
    <dbReference type="NCBI Taxonomy" id="1660"/>
    <lineage>
        <taxon>Bacteria</taxon>
        <taxon>Bacillati</taxon>
        <taxon>Actinomycetota</taxon>
        <taxon>Actinomycetes</taxon>
        <taxon>Actinomycetales</taxon>
        <taxon>Actinomycetaceae</taxon>
        <taxon>Schaalia</taxon>
    </lineage>
</organism>
<reference evidence="5" key="1">
    <citation type="submission" date="2019-11" db="EMBL/GenBank/DDBJ databases">
        <authorList>
            <person name="Feng L."/>
        </authorList>
    </citation>
    <scope>NUCLEOTIDE SEQUENCE</scope>
    <source>
        <strain evidence="5">AodontolyticusLFYP35</strain>
    </source>
</reference>
<evidence type="ECO:0000313" key="5">
    <source>
        <dbReference type="EMBL" id="VYT03096.1"/>
    </source>
</evidence>
<dbReference type="PANTHER" id="PTHR30231:SF4">
    <property type="entry name" value="PROTEIN NEN2"/>
    <property type="match status" value="1"/>
</dbReference>
<dbReference type="EMBL" id="CACRSM010000002">
    <property type="protein sequence ID" value="VYT03096.1"/>
    <property type="molecule type" value="Genomic_DNA"/>
</dbReference>
<dbReference type="GO" id="GO:0008408">
    <property type="term" value="F:3'-5' exonuclease activity"/>
    <property type="evidence" value="ECO:0007669"/>
    <property type="project" value="TreeGrafter"/>
</dbReference>
<keyword evidence="5" id="KW-0548">Nucleotidyltransferase</keyword>
<dbReference type="PANTHER" id="PTHR30231">
    <property type="entry name" value="DNA POLYMERASE III SUBUNIT EPSILON"/>
    <property type="match status" value="1"/>
</dbReference>
<evidence type="ECO:0000256" key="2">
    <source>
        <dbReference type="ARBA" id="ARBA00022801"/>
    </source>
</evidence>
<dbReference type="FunFam" id="3.30.420.10:FF:000045">
    <property type="entry name" value="3'-5' exonuclease DinG"/>
    <property type="match status" value="1"/>
</dbReference>
<keyword evidence="2" id="KW-0378">Hydrolase</keyword>
<sequence length="213" mass="23470">MTNGSTVQPERPKTAMIPAWNQAKWLVVDLETTGLSSRDTIIEIGAAVYENRELIDSFSALINPGSPLPSFITALTGLDDEMLAHAPDLHTVFSHFCQWAEHLCDQGQISGLIAHNVAFDWGFLERAQRTCGMSLPQFQPIDTLSMARALLPTEVPNHKLTTLREHFELGGGQHRALDDALATGMLFFKLCECAESLEKDPLVYCSPAYPLSS</sequence>
<dbReference type="GO" id="GO:0006260">
    <property type="term" value="P:DNA replication"/>
    <property type="evidence" value="ECO:0007669"/>
    <property type="project" value="InterPro"/>
</dbReference>
<evidence type="ECO:0000256" key="3">
    <source>
        <dbReference type="ARBA" id="ARBA00022839"/>
    </source>
</evidence>
<gene>
    <name evidence="5" type="primary">polC_2</name>
    <name evidence="5" type="ORF">AOLFYP35_01283</name>
</gene>
<dbReference type="InterPro" id="IPR012337">
    <property type="entry name" value="RNaseH-like_sf"/>
</dbReference>
<dbReference type="Gene3D" id="3.30.420.10">
    <property type="entry name" value="Ribonuclease H-like superfamily/Ribonuclease H"/>
    <property type="match status" value="1"/>
</dbReference>
<dbReference type="GO" id="GO:0003887">
    <property type="term" value="F:DNA-directed DNA polymerase activity"/>
    <property type="evidence" value="ECO:0007669"/>
    <property type="project" value="UniProtKB-EC"/>
</dbReference>
<dbReference type="Pfam" id="PF00929">
    <property type="entry name" value="RNase_T"/>
    <property type="match status" value="1"/>
</dbReference>
<accession>A0A6N2THL4</accession>
<name>A0A6N2THL4_9ACTO</name>
<dbReference type="EC" id="2.7.7.7" evidence="5"/>
<feature type="domain" description="Exonuclease" evidence="4">
    <location>
        <begin position="24"/>
        <end position="196"/>
    </location>
</feature>
<dbReference type="GO" id="GO:0005829">
    <property type="term" value="C:cytosol"/>
    <property type="evidence" value="ECO:0007669"/>
    <property type="project" value="TreeGrafter"/>
</dbReference>
<proteinExistence type="predicted"/>
<dbReference type="InterPro" id="IPR036397">
    <property type="entry name" value="RNaseH_sf"/>
</dbReference>
<dbReference type="InterPro" id="IPR013520">
    <property type="entry name" value="Ribonucl_H"/>
</dbReference>
<evidence type="ECO:0000256" key="1">
    <source>
        <dbReference type="ARBA" id="ARBA00022722"/>
    </source>
</evidence>
<evidence type="ECO:0000259" key="4">
    <source>
        <dbReference type="SMART" id="SM00479"/>
    </source>
</evidence>
<dbReference type="InterPro" id="IPR006054">
    <property type="entry name" value="DnaQ"/>
</dbReference>
<dbReference type="GO" id="GO:0003677">
    <property type="term" value="F:DNA binding"/>
    <property type="evidence" value="ECO:0007669"/>
    <property type="project" value="InterPro"/>
</dbReference>